<comment type="caution">
    <text evidence="2">The sequence shown here is derived from an EMBL/GenBank/DDBJ whole genome shotgun (WGS) entry which is preliminary data.</text>
</comment>
<dbReference type="RefSeq" id="WP_258936525.1">
    <property type="nucleotide sequence ID" value="NZ_JANBBF010000009.1"/>
</dbReference>
<evidence type="ECO:0000256" key="1">
    <source>
        <dbReference type="SAM" id="MobiDB-lite"/>
    </source>
</evidence>
<proteinExistence type="predicted"/>
<evidence type="ECO:0000313" key="2">
    <source>
        <dbReference type="EMBL" id="MFD6791807.1"/>
    </source>
</evidence>
<accession>A0ABW6FXQ8</accession>
<protein>
    <submittedName>
        <fullName evidence="2">Three-Cys-motif partner protein TcmP</fullName>
    </submittedName>
</protein>
<dbReference type="InterPro" id="IPR031009">
    <property type="entry name" value="Tcm_partner"/>
</dbReference>
<gene>
    <name evidence="2" type="ORF">ACFWGY_00535</name>
</gene>
<dbReference type="EMBL" id="JBHXCV010000001">
    <property type="protein sequence ID" value="MFD6791807.1"/>
    <property type="molecule type" value="Genomic_DNA"/>
</dbReference>
<evidence type="ECO:0000313" key="3">
    <source>
        <dbReference type="Proteomes" id="UP001598673"/>
    </source>
</evidence>
<dbReference type="Proteomes" id="UP001598673">
    <property type="component" value="Unassembled WGS sequence"/>
</dbReference>
<feature type="region of interest" description="Disordered" evidence="1">
    <location>
        <begin position="1"/>
        <end position="22"/>
    </location>
</feature>
<dbReference type="NCBIfam" id="TIGR04474">
    <property type="entry name" value="tcm_partner"/>
    <property type="match status" value="1"/>
</dbReference>
<keyword evidence="3" id="KW-1185">Reference proteome</keyword>
<name>A0ABW6FXQ8_9PSEU</name>
<organism evidence="2 3">
    <name type="scientific">Prauserella salsuginis</name>
    <dbReference type="NCBI Taxonomy" id="387889"/>
    <lineage>
        <taxon>Bacteria</taxon>
        <taxon>Bacillati</taxon>
        <taxon>Actinomycetota</taxon>
        <taxon>Actinomycetes</taxon>
        <taxon>Pseudonocardiales</taxon>
        <taxon>Pseudonocardiaceae</taxon>
        <taxon>Prauserella</taxon>
        <taxon>Prauserella salsuginis group</taxon>
    </lineage>
</organism>
<sequence length="465" mass="52417">MSVTTSLTSGDVAGRSTRHRRPVATKALKRLWQTGFRQAGGRCYRPGGRVIREQEWTLFDGHATRSTLDSPGTHPVTFRSCNTTWKACTSTESVGVAMSRSGEKDTVWELKPHTAAKHQLLTGYLKAWFPILSRWNSRLVFIDGFAGPGIYKGDKPGSPVQALDVLLEHTHKDAMSSSEFIFMFNEAEKDRYDKLDTVVNEYIANHQPWPANIKVKTGCDSFEYVAEGILKHLEEQKKNLAPTFAFVDPFGVKGLSMDLLSRLLSFDRCELFVYFDFNTVNRFAAAGNIDDRLAELFGTDQFKRAADLTGSERKTFLHDLYQSQLMDACGFKYVKSFEMINETGHTGYFLFYGTRNFMGLKTMKEVMWNVDPGGGAVFSDILAGQDVLFDIKPDTLPLQEDLAQQFRGKRVSVETLEQYVVIETPYAAKHLKKATLKPMQERGIITSPNQKRKGTFPAKTLVQFA</sequence>
<reference evidence="2 3" key="1">
    <citation type="submission" date="2024-09" db="EMBL/GenBank/DDBJ databases">
        <title>The Natural Products Discovery Center: Release of the First 8490 Sequenced Strains for Exploring Actinobacteria Biosynthetic Diversity.</title>
        <authorList>
            <person name="Kalkreuter E."/>
            <person name="Kautsar S.A."/>
            <person name="Yang D."/>
            <person name="Bader C.D."/>
            <person name="Teijaro C.N."/>
            <person name="Fluegel L."/>
            <person name="Davis C.M."/>
            <person name="Simpson J.R."/>
            <person name="Lauterbach L."/>
            <person name="Steele A.D."/>
            <person name="Gui C."/>
            <person name="Meng S."/>
            <person name="Li G."/>
            <person name="Viehrig K."/>
            <person name="Ye F."/>
            <person name="Su P."/>
            <person name="Kiefer A.F."/>
            <person name="Nichols A."/>
            <person name="Cepeda A.J."/>
            <person name="Yan W."/>
            <person name="Fan B."/>
            <person name="Jiang Y."/>
            <person name="Adhikari A."/>
            <person name="Zheng C.-J."/>
            <person name="Schuster L."/>
            <person name="Cowan T.M."/>
            <person name="Smanski M.J."/>
            <person name="Chevrette M.G."/>
            <person name="De Carvalho L.P.S."/>
            <person name="Shen B."/>
        </authorList>
    </citation>
    <scope>NUCLEOTIDE SEQUENCE [LARGE SCALE GENOMIC DNA]</scope>
    <source>
        <strain evidence="2 3">NPDC060353</strain>
    </source>
</reference>